<proteinExistence type="predicted"/>
<name>A0A4Q9GPK0_9HYPH</name>
<dbReference type="Pfam" id="PF00403">
    <property type="entry name" value="HMA"/>
    <property type="match status" value="1"/>
</dbReference>
<dbReference type="EMBL" id="SIUB01000001">
    <property type="protein sequence ID" value="TBN55155.1"/>
    <property type="molecule type" value="Genomic_DNA"/>
</dbReference>
<organism evidence="2 3">
    <name type="scientific">Hansschlegelia quercus</name>
    <dbReference type="NCBI Taxonomy" id="2528245"/>
    <lineage>
        <taxon>Bacteria</taxon>
        <taxon>Pseudomonadati</taxon>
        <taxon>Pseudomonadota</taxon>
        <taxon>Alphaproteobacteria</taxon>
        <taxon>Hyphomicrobiales</taxon>
        <taxon>Methylopilaceae</taxon>
        <taxon>Hansschlegelia</taxon>
    </lineage>
</organism>
<reference evidence="2 3" key="1">
    <citation type="submission" date="2019-02" db="EMBL/GenBank/DDBJ databases">
        <title>Hansschlegelia quercus sp. nov., a novel methylotrophic bacterium from buds of oak (Quercus robur L.).</title>
        <authorList>
            <person name="Agafonova N.V."/>
            <person name="Kaparullina E.N."/>
            <person name="Grouzdev D.S."/>
            <person name="Doronina N.V."/>
        </authorList>
    </citation>
    <scope>NUCLEOTIDE SEQUENCE [LARGE SCALE GENOMIC DNA]</scope>
    <source>
        <strain evidence="2 3">Dub</strain>
    </source>
</reference>
<accession>A0A4Q9GPK0</accession>
<dbReference type="CDD" id="cd00371">
    <property type="entry name" value="HMA"/>
    <property type="match status" value="1"/>
</dbReference>
<comment type="caution">
    <text evidence="2">The sequence shown here is derived from an EMBL/GenBank/DDBJ whole genome shotgun (WGS) entry which is preliminary data.</text>
</comment>
<dbReference type="AlphaFoldDB" id="A0A4Q9GPK0"/>
<dbReference type="SUPFAM" id="SSF55008">
    <property type="entry name" value="HMA, heavy metal-associated domain"/>
    <property type="match status" value="1"/>
</dbReference>
<dbReference type="Gene3D" id="3.30.70.100">
    <property type="match status" value="1"/>
</dbReference>
<dbReference type="InterPro" id="IPR006121">
    <property type="entry name" value="HMA_dom"/>
</dbReference>
<evidence type="ECO:0000313" key="3">
    <source>
        <dbReference type="Proteomes" id="UP000291613"/>
    </source>
</evidence>
<dbReference type="RefSeq" id="WP_131001406.1">
    <property type="nucleotide sequence ID" value="NZ_JBHSZR010000002.1"/>
</dbReference>
<dbReference type="Proteomes" id="UP000291613">
    <property type="component" value="Unassembled WGS sequence"/>
</dbReference>
<dbReference type="OrthoDB" id="9801832at2"/>
<gene>
    <name evidence="2" type="ORF">EYR15_03180</name>
</gene>
<dbReference type="PROSITE" id="PS50846">
    <property type="entry name" value="HMA_2"/>
    <property type="match status" value="1"/>
</dbReference>
<dbReference type="InterPro" id="IPR036163">
    <property type="entry name" value="HMA_dom_sf"/>
</dbReference>
<evidence type="ECO:0000313" key="2">
    <source>
        <dbReference type="EMBL" id="TBN55155.1"/>
    </source>
</evidence>
<protein>
    <submittedName>
        <fullName evidence="2">Copper chaperone</fullName>
    </submittedName>
</protein>
<evidence type="ECO:0000259" key="1">
    <source>
        <dbReference type="PROSITE" id="PS50846"/>
    </source>
</evidence>
<dbReference type="GO" id="GO:0046872">
    <property type="term" value="F:metal ion binding"/>
    <property type="evidence" value="ECO:0007669"/>
    <property type="project" value="InterPro"/>
</dbReference>
<keyword evidence="3" id="KW-1185">Reference proteome</keyword>
<feature type="domain" description="HMA" evidence="1">
    <location>
        <begin position="1"/>
        <end position="63"/>
    </location>
</feature>
<sequence>MVTLEVSGMVCDGCAKAVTRAIEAHDPSAKVVVARDAGRVTADTALSPEAAAAAVSEAGYEAKPLSP</sequence>